<feature type="region of interest" description="Disordered" evidence="1">
    <location>
        <begin position="25"/>
        <end position="45"/>
    </location>
</feature>
<dbReference type="STRING" id="930990.A0A067M5W1"/>
<dbReference type="EMBL" id="KL198071">
    <property type="protein sequence ID" value="KDQ10100.1"/>
    <property type="molecule type" value="Genomic_DNA"/>
</dbReference>
<evidence type="ECO:0000256" key="1">
    <source>
        <dbReference type="SAM" id="MobiDB-lite"/>
    </source>
</evidence>
<sequence>MPLSDFQFGTHMDAAMLKTMKQALRDQEENKATSQVESGSKTQGALSMATSADAILVHQIEEERAAVLNTYHHFAHLLSMHVAQRSPTLAVRRNELSPIHRLPDKILSDIFEFVLGFNRYWRPKPTEVLTLSQISVRWRDIALRTSRFWAVIKALNYSLAELFLARSETAPLHFQLECANEFWYRGKRAVEEELSPGLLRHKTLLQKGRDCRDILRILEKLLIPQIHRWESVRLRLDTTISFEQLFVSPAPLLEEFCYERDKGDVLASSPIPLPQNLFAGHAPRLRILHLCRAHLPLASPLYSRLAHLMLNYVAFSSSLEEFVNALRDRPSLLTLTLKNVTFQDENEASPHAVTPVSLPNLQKVIVELDPETLRDLLASIIIPSTSCLEIQDFRGNLEPFFAPLKNNLLNLSNIRHLYVSPCEGLLFHVVGRAAIEGPRLLDIAFVQRPDRAGLLELARGIAQVVSPSLVEAVSLRGIPEALLDPAFAATLDLFPEMNTLILSDCPLPLLEALILQDSSRLCPRLVDLRLATMDTIDSTLMRLVQSRTKDETADNTARLARLIVYQDIELEPSTVSEVEKRAELSITNIEGSGSFYHNGWLS</sequence>
<organism evidence="2 3">
    <name type="scientific">Botryobasidium botryosum (strain FD-172 SS1)</name>
    <dbReference type="NCBI Taxonomy" id="930990"/>
    <lineage>
        <taxon>Eukaryota</taxon>
        <taxon>Fungi</taxon>
        <taxon>Dikarya</taxon>
        <taxon>Basidiomycota</taxon>
        <taxon>Agaricomycotina</taxon>
        <taxon>Agaricomycetes</taxon>
        <taxon>Cantharellales</taxon>
        <taxon>Botryobasidiaceae</taxon>
        <taxon>Botryobasidium</taxon>
    </lineage>
</organism>
<proteinExistence type="predicted"/>
<accession>A0A067M5W1</accession>
<dbReference type="Gene3D" id="1.20.1280.50">
    <property type="match status" value="1"/>
</dbReference>
<dbReference type="InParanoid" id="A0A067M5W1"/>
<reference evidence="3" key="1">
    <citation type="journal article" date="2014" name="Proc. Natl. Acad. Sci. U.S.A.">
        <title>Extensive sampling of basidiomycete genomes demonstrates inadequacy of the white-rot/brown-rot paradigm for wood decay fungi.</title>
        <authorList>
            <person name="Riley R."/>
            <person name="Salamov A.A."/>
            <person name="Brown D.W."/>
            <person name="Nagy L.G."/>
            <person name="Floudas D."/>
            <person name="Held B.W."/>
            <person name="Levasseur A."/>
            <person name="Lombard V."/>
            <person name="Morin E."/>
            <person name="Otillar R."/>
            <person name="Lindquist E.A."/>
            <person name="Sun H."/>
            <person name="LaButti K.M."/>
            <person name="Schmutz J."/>
            <person name="Jabbour D."/>
            <person name="Luo H."/>
            <person name="Baker S.E."/>
            <person name="Pisabarro A.G."/>
            <person name="Walton J.D."/>
            <person name="Blanchette R.A."/>
            <person name="Henrissat B."/>
            <person name="Martin F."/>
            <person name="Cullen D."/>
            <person name="Hibbett D.S."/>
            <person name="Grigoriev I.V."/>
        </authorList>
    </citation>
    <scope>NUCLEOTIDE SEQUENCE [LARGE SCALE GENOMIC DNA]</scope>
    <source>
        <strain evidence="3">FD-172 SS1</strain>
    </source>
</reference>
<dbReference type="OrthoDB" id="3365698at2759"/>
<evidence type="ECO:0000313" key="2">
    <source>
        <dbReference type="EMBL" id="KDQ10100.1"/>
    </source>
</evidence>
<evidence type="ECO:0000313" key="3">
    <source>
        <dbReference type="Proteomes" id="UP000027195"/>
    </source>
</evidence>
<protein>
    <submittedName>
        <fullName evidence="2">Uncharacterized protein</fullName>
    </submittedName>
</protein>
<dbReference type="Proteomes" id="UP000027195">
    <property type="component" value="Unassembled WGS sequence"/>
</dbReference>
<dbReference type="AlphaFoldDB" id="A0A067M5W1"/>
<feature type="compositionally biased region" description="Polar residues" evidence="1">
    <location>
        <begin position="32"/>
        <end position="45"/>
    </location>
</feature>
<name>A0A067M5W1_BOTB1</name>
<keyword evidence="3" id="KW-1185">Reference proteome</keyword>
<dbReference type="HOGENOM" id="CLU_024199_1_2_1"/>
<gene>
    <name evidence="2" type="ORF">BOTBODRAFT_36531</name>
</gene>